<sequence length="406" mass="46847">MDSLLVNAIKYASSDKTSPRENFITEVFAWLIRNDTLFAQELLNFITDKFPKDRALPFHPTVEMDVDTQLNFNGVFPDMSWKSVSGDWQILFEHKIWSELHANQLQNYRDYADKFCPPYFMVLITPDRAQHRQNPDVALLWSDIAHCLERLEPSTEMQRHREEFLALLEHVGVRKLTPINPLAVNYYHAAKRLEQQFSQICHRAIKESWQINEMGLGFESPTITNPRGASRYSLYGRIVFNFCTSNPVINQTGQWLPGVGLGFILEGEDIEMRPELEAGPVAALILNTNKSLHGHLNLDGHYQNLVAELSYKLTKQTLWTLYDGTKKASYNRWHPLVVYCNLNTLFDGAGDVESQYQRFLTRMRTLLGLLLSCPSFTPFVQTMQRQTIQQFAPPEMTDALDSEHQD</sequence>
<keyword evidence="2" id="KW-1185">Reference proteome</keyword>
<comment type="caution">
    <text evidence="1">The sequence shown here is derived from an EMBL/GenBank/DDBJ whole genome shotgun (WGS) entry which is preliminary data.</text>
</comment>
<evidence type="ECO:0008006" key="3">
    <source>
        <dbReference type="Google" id="ProtNLM"/>
    </source>
</evidence>
<dbReference type="AlphaFoldDB" id="A0A501X4K6"/>
<protein>
    <recommendedName>
        <fullName evidence="3">PD-(D/E)XK nuclease superfamily protein</fullName>
    </recommendedName>
</protein>
<dbReference type="OrthoDB" id="6402637at2"/>
<organism evidence="1 2">
    <name type="scientific">Maribrevibacterium harenarium</name>
    <dbReference type="NCBI Taxonomy" id="2589817"/>
    <lineage>
        <taxon>Bacteria</taxon>
        <taxon>Pseudomonadati</taxon>
        <taxon>Pseudomonadota</taxon>
        <taxon>Gammaproteobacteria</taxon>
        <taxon>Oceanospirillales</taxon>
        <taxon>Oceanospirillaceae</taxon>
        <taxon>Maribrevibacterium</taxon>
    </lineage>
</organism>
<proteinExistence type="predicted"/>
<evidence type="ECO:0000313" key="1">
    <source>
        <dbReference type="EMBL" id="TPE55378.1"/>
    </source>
</evidence>
<accession>A0A501X4K6</accession>
<dbReference type="RefSeq" id="WP_140587041.1">
    <property type="nucleotide sequence ID" value="NZ_VFRR01000002.1"/>
</dbReference>
<name>A0A501X4K6_9GAMM</name>
<gene>
    <name evidence="1" type="ORF">FJM67_02205</name>
</gene>
<dbReference type="Proteomes" id="UP000315901">
    <property type="component" value="Unassembled WGS sequence"/>
</dbReference>
<dbReference type="EMBL" id="VFRR01000002">
    <property type="protein sequence ID" value="TPE55378.1"/>
    <property type="molecule type" value="Genomic_DNA"/>
</dbReference>
<reference evidence="1 2" key="1">
    <citation type="submission" date="2019-06" db="EMBL/GenBank/DDBJ databases">
        <title>A novel bacterium of genus Marinomonas, isolated from coastal sand.</title>
        <authorList>
            <person name="Huang H."/>
            <person name="Mo K."/>
            <person name="Hu Y."/>
        </authorList>
    </citation>
    <scope>NUCLEOTIDE SEQUENCE [LARGE SCALE GENOMIC DNA]</scope>
    <source>
        <strain evidence="1 2">HB171799</strain>
    </source>
</reference>
<evidence type="ECO:0000313" key="2">
    <source>
        <dbReference type="Proteomes" id="UP000315901"/>
    </source>
</evidence>